<feature type="compositionally biased region" description="Basic and acidic residues" evidence="2">
    <location>
        <begin position="1"/>
        <end position="11"/>
    </location>
</feature>
<feature type="region of interest" description="Disordered" evidence="2">
    <location>
        <begin position="289"/>
        <end position="362"/>
    </location>
</feature>
<dbReference type="EMBL" id="BRXZ01007945">
    <property type="protein sequence ID" value="GMI36426.1"/>
    <property type="molecule type" value="Genomic_DNA"/>
</dbReference>
<sequence length="370" mass="40326">MEHRDEKKISDAHLANNGSSTGDAKAGVKAKDLPAENVNGTTGGGSGGGASGAGKVKGRAKEGKHRGKAKGKGGDDGGSKRHQQHRQQQHQHQQSPHPPTPQAQHQSQQTQLQTRGFKASAASSTHSRQSSSTAATATTNNTPQHHHGPPPSNDGTPTSNHSGFRRSPSTGVINGTPTGFNDGNRNSSDDVQELKSYSRIIQSQNARLAELERVNDDLERRLEIQAKQKMTLESELTAMERQWSMRYSELETERDAWKGAVEAERRRSSGLRDQISRKDRELHRMLQRKYDGGRDIRAGSQMGSNPPPVLSGKISPDPKLYPRQPHSSHNSHKRRDSKSPLDLLAETEGGGENQEAKRGSLGGLFDFFGM</sequence>
<protein>
    <submittedName>
        <fullName evidence="3">Uncharacterized protein</fullName>
    </submittedName>
</protein>
<evidence type="ECO:0000313" key="3">
    <source>
        <dbReference type="EMBL" id="GMI36426.1"/>
    </source>
</evidence>
<dbReference type="AlphaFoldDB" id="A0A9W7L7T1"/>
<dbReference type="OrthoDB" id="203613at2759"/>
<gene>
    <name evidence="3" type="ORF">TrRE_jg11946</name>
</gene>
<accession>A0A9W7L7T1</accession>
<comment type="caution">
    <text evidence="3">The sequence shown here is derived from an EMBL/GenBank/DDBJ whole genome shotgun (WGS) entry which is preliminary data.</text>
</comment>
<keyword evidence="4" id="KW-1185">Reference proteome</keyword>
<evidence type="ECO:0000313" key="4">
    <source>
        <dbReference type="Proteomes" id="UP001165082"/>
    </source>
</evidence>
<feature type="compositionally biased region" description="Basic residues" evidence="2">
    <location>
        <begin position="80"/>
        <end position="89"/>
    </location>
</feature>
<proteinExistence type="predicted"/>
<evidence type="ECO:0000256" key="1">
    <source>
        <dbReference type="SAM" id="Coils"/>
    </source>
</evidence>
<feature type="compositionally biased region" description="Low complexity" evidence="2">
    <location>
        <begin position="102"/>
        <end position="111"/>
    </location>
</feature>
<dbReference type="Proteomes" id="UP001165082">
    <property type="component" value="Unassembled WGS sequence"/>
</dbReference>
<evidence type="ECO:0000256" key="2">
    <source>
        <dbReference type="SAM" id="MobiDB-lite"/>
    </source>
</evidence>
<name>A0A9W7L7T1_9STRA</name>
<reference evidence="3" key="1">
    <citation type="submission" date="2022-07" db="EMBL/GenBank/DDBJ databases">
        <title>Genome analysis of Parmales, a sister group of diatoms, reveals the evolutionary specialization of diatoms from phago-mixotrophs to photoautotrophs.</title>
        <authorList>
            <person name="Ban H."/>
            <person name="Sato S."/>
            <person name="Yoshikawa S."/>
            <person name="Kazumasa Y."/>
            <person name="Nakamura Y."/>
            <person name="Ichinomiya M."/>
            <person name="Saitoh K."/>
            <person name="Sato N."/>
            <person name="Blanc-Mathieu R."/>
            <person name="Endo H."/>
            <person name="Kuwata A."/>
            <person name="Ogata H."/>
        </authorList>
    </citation>
    <scope>NUCLEOTIDE SEQUENCE</scope>
</reference>
<feature type="compositionally biased region" description="Gly residues" evidence="2">
    <location>
        <begin position="41"/>
        <end position="52"/>
    </location>
</feature>
<feature type="compositionally biased region" description="Polar residues" evidence="2">
    <location>
        <begin position="153"/>
        <end position="186"/>
    </location>
</feature>
<organism evidence="3 4">
    <name type="scientific">Triparma retinervis</name>
    <dbReference type="NCBI Taxonomy" id="2557542"/>
    <lineage>
        <taxon>Eukaryota</taxon>
        <taxon>Sar</taxon>
        <taxon>Stramenopiles</taxon>
        <taxon>Ochrophyta</taxon>
        <taxon>Bolidophyceae</taxon>
        <taxon>Parmales</taxon>
        <taxon>Triparmaceae</taxon>
        <taxon>Triparma</taxon>
    </lineage>
</organism>
<feature type="compositionally biased region" description="Low complexity" evidence="2">
    <location>
        <begin position="119"/>
        <end position="142"/>
    </location>
</feature>
<feature type="coiled-coil region" evidence="1">
    <location>
        <begin position="194"/>
        <end position="267"/>
    </location>
</feature>
<feature type="region of interest" description="Disordered" evidence="2">
    <location>
        <begin position="1"/>
        <end position="191"/>
    </location>
</feature>
<keyword evidence="1" id="KW-0175">Coiled coil</keyword>
<feature type="compositionally biased region" description="Basic residues" evidence="2">
    <location>
        <begin position="56"/>
        <end position="71"/>
    </location>
</feature>